<feature type="binding site" evidence="9">
    <location>
        <begin position="230"/>
        <end position="235"/>
    </location>
    <ligand>
        <name>ATP</name>
        <dbReference type="ChEBI" id="CHEBI:30616"/>
    </ligand>
</feature>
<keyword evidence="8 9" id="KW-0119">Carbohydrate metabolism</keyword>
<dbReference type="InterPro" id="IPR011877">
    <property type="entry name" value="Ribokinase"/>
</dbReference>
<keyword evidence="9" id="KW-0539">Nucleus</keyword>
<comment type="similarity">
    <text evidence="9">Belongs to the carbohydrate kinase PfkB family. Ribokinase subfamily.</text>
</comment>
<keyword evidence="2 9" id="KW-0479">Metal-binding</keyword>
<proteinExistence type="inferred from homology"/>
<feature type="binding site" evidence="9">
    <location>
        <position position="194"/>
    </location>
    <ligand>
        <name>ATP</name>
        <dbReference type="ChEBI" id="CHEBI:30616"/>
    </ligand>
</feature>
<feature type="binding site" evidence="9">
    <location>
        <position position="263"/>
    </location>
    <ligand>
        <name>substrate</name>
    </ligand>
</feature>
<dbReference type="GO" id="GO:0005829">
    <property type="term" value="C:cytosol"/>
    <property type="evidence" value="ECO:0007669"/>
    <property type="project" value="TreeGrafter"/>
</dbReference>
<dbReference type="GeneID" id="113788994"/>
<keyword evidence="11" id="KW-1185">Reference proteome</keyword>
<dbReference type="PANTHER" id="PTHR10584">
    <property type="entry name" value="SUGAR KINASE"/>
    <property type="match status" value="1"/>
</dbReference>
<gene>
    <name evidence="12 13" type="primary">LOC113788994</name>
</gene>
<dbReference type="CDD" id="cd01174">
    <property type="entry name" value="ribokinase"/>
    <property type="match status" value="1"/>
</dbReference>
<comment type="activity regulation">
    <text evidence="9">Activated by a monovalent cation that binds near, but not in, the active site. The most likely occupant of the site in vivo is potassium. Ion binding induces a conformational change that may alter substrate affinity.</text>
</comment>
<organism evidence="11 12">
    <name type="scientific">Dermatophagoides pteronyssinus</name>
    <name type="common">European house dust mite</name>
    <dbReference type="NCBI Taxonomy" id="6956"/>
    <lineage>
        <taxon>Eukaryota</taxon>
        <taxon>Metazoa</taxon>
        <taxon>Ecdysozoa</taxon>
        <taxon>Arthropoda</taxon>
        <taxon>Chelicerata</taxon>
        <taxon>Arachnida</taxon>
        <taxon>Acari</taxon>
        <taxon>Acariformes</taxon>
        <taxon>Sarcoptiformes</taxon>
        <taxon>Astigmata</taxon>
        <taxon>Psoroptidia</taxon>
        <taxon>Analgoidea</taxon>
        <taxon>Pyroglyphidae</taxon>
        <taxon>Dermatophagoidinae</taxon>
        <taxon>Dermatophagoides</taxon>
    </lineage>
</organism>
<accession>A0A6P6XNC6</accession>
<dbReference type="UniPathway" id="UPA00916">
    <property type="reaction ID" value="UER00889"/>
</dbReference>
<dbReference type="PRINTS" id="PR00990">
    <property type="entry name" value="RIBOKINASE"/>
</dbReference>
<sequence length="317" mass="35150">MEIDENPRVCSFMGASVMDLISYVDRFPEPGETIVGNNFRKGFGGKAANACVMAARLGLDCRMLCKIGNDLFGDQMIENFKQQNISTEFILRCPDQMTGTASITVTRKAECNIVYVPGPTDLLTPDEINKLSDLLFKNCRLFVSTFECIPESLHTALLLARKHKVPTLINGAPSFPKPMENSHIFPLCDILCVNESEAKLMTKLRVDTIDDCRIACKMILDKGCGSVILTMGSNGALYVNRHQAIHIPVPNKIQPLDTTGAGDSFMGSLAFYLVHFPNLTIEETIKRCNRIASIAVTKLGTQDSYPYRNELPEELFL</sequence>
<evidence type="ECO:0000256" key="2">
    <source>
        <dbReference type="ARBA" id="ARBA00022723"/>
    </source>
</evidence>
<dbReference type="HAMAP" id="MF_01987">
    <property type="entry name" value="Ribokinase"/>
    <property type="match status" value="1"/>
</dbReference>
<evidence type="ECO:0000313" key="13">
    <source>
        <dbReference type="RefSeq" id="XP_027194274.1"/>
    </source>
</evidence>
<dbReference type="Pfam" id="PF00294">
    <property type="entry name" value="PfkB"/>
    <property type="match status" value="1"/>
</dbReference>
<comment type="subcellular location">
    <subcellularLocation>
        <location evidence="9">Cytoplasm</location>
    </subcellularLocation>
    <subcellularLocation>
        <location evidence="9">Nucleus</location>
    </subcellularLocation>
</comment>
<dbReference type="RefSeq" id="XP_027194273.1">
    <property type="nucleotide sequence ID" value="XM_027338472.1"/>
</dbReference>
<keyword evidence="4 9" id="KW-0418">Kinase</keyword>
<evidence type="ECO:0000256" key="8">
    <source>
        <dbReference type="ARBA" id="ARBA00023277"/>
    </source>
</evidence>
<comment type="catalytic activity">
    <reaction evidence="9">
        <text>D-ribose + ATP = D-ribose 5-phosphate + ADP + H(+)</text>
        <dbReference type="Rhea" id="RHEA:13697"/>
        <dbReference type="ChEBI" id="CHEBI:15378"/>
        <dbReference type="ChEBI" id="CHEBI:30616"/>
        <dbReference type="ChEBI" id="CHEBI:47013"/>
        <dbReference type="ChEBI" id="CHEBI:78346"/>
        <dbReference type="ChEBI" id="CHEBI:456216"/>
        <dbReference type="EC" id="2.7.1.15"/>
    </reaction>
</comment>
<dbReference type="InterPro" id="IPR011611">
    <property type="entry name" value="PfkB_dom"/>
</dbReference>
<dbReference type="GO" id="GO:0046872">
    <property type="term" value="F:metal ion binding"/>
    <property type="evidence" value="ECO:0007669"/>
    <property type="project" value="UniProtKB-KW"/>
</dbReference>
<comment type="caution">
    <text evidence="9">Lacks conserved residue(s) required for the propagation of feature annotation.</text>
</comment>
<evidence type="ECO:0000256" key="4">
    <source>
        <dbReference type="ARBA" id="ARBA00022777"/>
    </source>
</evidence>
<feature type="binding site" evidence="9">
    <location>
        <position position="304"/>
    </location>
    <ligand>
        <name>K(+)</name>
        <dbReference type="ChEBI" id="CHEBI:29103"/>
    </ligand>
</feature>
<feature type="active site" description="Proton acceptor" evidence="9">
    <location>
        <position position="263"/>
    </location>
</feature>
<comment type="subunit">
    <text evidence="9">Homodimer.</text>
</comment>
<comment type="cofactor">
    <cofactor evidence="9">
        <name>Mg(2+)</name>
        <dbReference type="ChEBI" id="CHEBI:18420"/>
    </cofactor>
    <text evidence="9">Requires a divalent cation, most likely magnesium in vivo, as an electrophilic catalyst to aid phosphoryl group transfer. It is the chelate of the metal and the nucleotide that is the actual substrate.</text>
</comment>
<evidence type="ECO:0000256" key="1">
    <source>
        <dbReference type="ARBA" id="ARBA00022679"/>
    </source>
</evidence>
<comment type="pathway">
    <text evidence="9">Carbohydrate metabolism; D-ribose degradation; D-ribose 5-phosphate from beta-D-ribopyranose: step 2/2.</text>
</comment>
<feature type="binding site" evidence="9">
    <location>
        <begin position="17"/>
        <end position="19"/>
    </location>
    <ligand>
        <name>substrate</name>
    </ligand>
</feature>
<evidence type="ECO:0000256" key="6">
    <source>
        <dbReference type="ARBA" id="ARBA00022842"/>
    </source>
</evidence>
<name>A0A6P6XNC6_DERPT</name>
<dbReference type="SUPFAM" id="SSF53613">
    <property type="entry name" value="Ribokinase-like"/>
    <property type="match status" value="1"/>
</dbReference>
<dbReference type="KEGG" id="dpte:113788994"/>
<dbReference type="GO" id="GO:0019303">
    <property type="term" value="P:D-ribose catabolic process"/>
    <property type="evidence" value="ECO:0007669"/>
    <property type="project" value="UniProtKB-UniRule"/>
</dbReference>
<dbReference type="RefSeq" id="XP_027194274.1">
    <property type="nucleotide sequence ID" value="XM_027338473.1"/>
</dbReference>
<evidence type="ECO:0000313" key="11">
    <source>
        <dbReference type="Proteomes" id="UP000515146"/>
    </source>
</evidence>
<feature type="binding site" evidence="9">
    <location>
        <position position="300"/>
    </location>
    <ligand>
        <name>K(+)</name>
        <dbReference type="ChEBI" id="CHEBI:29103"/>
    </ligand>
</feature>
<feature type="binding site" evidence="9">
    <location>
        <begin position="45"/>
        <end position="49"/>
    </location>
    <ligand>
        <name>substrate</name>
    </ligand>
</feature>
<feature type="binding site" evidence="9">
    <location>
        <position position="289"/>
    </location>
    <ligand>
        <name>ATP</name>
        <dbReference type="ChEBI" id="CHEBI:30616"/>
    </ligand>
</feature>
<dbReference type="GO" id="GO:0005634">
    <property type="term" value="C:nucleus"/>
    <property type="evidence" value="ECO:0007669"/>
    <property type="project" value="UniProtKB-SubCell"/>
</dbReference>
<dbReference type="AlphaFoldDB" id="A0A6P6XNC6"/>
<feature type="binding site" evidence="9">
    <location>
        <position position="298"/>
    </location>
    <ligand>
        <name>K(+)</name>
        <dbReference type="ChEBI" id="CHEBI:29103"/>
    </ligand>
</feature>
<evidence type="ECO:0000313" key="12">
    <source>
        <dbReference type="RefSeq" id="XP_027194273.1"/>
    </source>
</evidence>
<keyword evidence="7 9" id="KW-0630">Potassium</keyword>
<dbReference type="EC" id="2.7.1.15" evidence="9"/>
<evidence type="ECO:0000256" key="3">
    <source>
        <dbReference type="ARBA" id="ARBA00022741"/>
    </source>
</evidence>
<dbReference type="Gene3D" id="3.40.1190.20">
    <property type="match status" value="1"/>
</dbReference>
<dbReference type="PANTHER" id="PTHR10584:SF166">
    <property type="entry name" value="RIBOKINASE"/>
    <property type="match status" value="1"/>
</dbReference>
<keyword evidence="3 9" id="KW-0547">Nucleotide-binding</keyword>
<dbReference type="GO" id="GO:0005524">
    <property type="term" value="F:ATP binding"/>
    <property type="evidence" value="ECO:0007669"/>
    <property type="project" value="UniProtKB-UniRule"/>
</dbReference>
<feature type="binding site" evidence="9">
    <location>
        <position position="295"/>
    </location>
    <ligand>
        <name>K(+)</name>
        <dbReference type="ChEBI" id="CHEBI:29103"/>
    </ligand>
</feature>
<evidence type="ECO:0000256" key="9">
    <source>
        <dbReference type="HAMAP-Rule" id="MF_03215"/>
    </source>
</evidence>
<feature type="binding site" evidence="9">
    <location>
        <position position="259"/>
    </location>
    <ligand>
        <name>K(+)</name>
        <dbReference type="ChEBI" id="CHEBI:29103"/>
    </ligand>
</feature>
<keyword evidence="9" id="KW-0963">Cytoplasm</keyword>
<dbReference type="InterPro" id="IPR029056">
    <property type="entry name" value="Ribokinase-like"/>
</dbReference>
<dbReference type="GO" id="GO:0004747">
    <property type="term" value="F:ribokinase activity"/>
    <property type="evidence" value="ECO:0007669"/>
    <property type="project" value="UniProtKB-UniRule"/>
</dbReference>
<comment type="function">
    <text evidence="9">Catalyzes the phosphorylation of ribose at O-5 in a reaction requiring ATP and magnesium. The resulting D-ribose-5-phosphate can then be used either for sythesis of nucleotides, histidine, and tryptophan, or as a component of the pentose phosphate pathway.</text>
</comment>
<feature type="binding site" evidence="9">
    <location>
        <begin position="262"/>
        <end position="263"/>
    </location>
    <ligand>
        <name>ATP</name>
        <dbReference type="ChEBI" id="CHEBI:30616"/>
    </ligand>
</feature>
<keyword evidence="5 9" id="KW-0067">ATP-binding</keyword>
<protein>
    <recommendedName>
        <fullName evidence="9">Ribokinase</fullName>
        <shortName evidence="9">RK</shortName>
        <ecNumber evidence="9">2.7.1.15</ecNumber>
    </recommendedName>
</protein>
<evidence type="ECO:0000256" key="5">
    <source>
        <dbReference type="ARBA" id="ARBA00022840"/>
    </source>
</evidence>
<dbReference type="OMA" id="DIVLIQQ"/>
<feature type="domain" description="Carbohydrate kinase PfkB" evidence="10">
    <location>
        <begin position="13"/>
        <end position="306"/>
    </location>
</feature>
<feature type="binding site" evidence="9">
    <location>
        <position position="147"/>
    </location>
    <ligand>
        <name>substrate</name>
    </ligand>
</feature>
<dbReference type="Proteomes" id="UP000515146">
    <property type="component" value="Unplaced"/>
</dbReference>
<evidence type="ECO:0000259" key="10">
    <source>
        <dbReference type="Pfam" id="PF00294"/>
    </source>
</evidence>
<dbReference type="InterPro" id="IPR002139">
    <property type="entry name" value="Ribo/fructo_kinase"/>
</dbReference>
<evidence type="ECO:0000256" key="7">
    <source>
        <dbReference type="ARBA" id="ARBA00022958"/>
    </source>
</evidence>
<feature type="binding site" evidence="9">
    <location>
        <position position="257"/>
    </location>
    <ligand>
        <name>K(+)</name>
        <dbReference type="ChEBI" id="CHEBI:29103"/>
    </ligand>
</feature>
<keyword evidence="1 9" id="KW-0808">Transferase</keyword>
<reference evidence="12 13" key="1">
    <citation type="submission" date="2025-04" db="UniProtKB">
        <authorList>
            <consortium name="RefSeq"/>
        </authorList>
    </citation>
    <scope>IDENTIFICATION</scope>
    <source>
        <strain evidence="12 13">Airmid</strain>
    </source>
</reference>
<keyword evidence="6 9" id="KW-0460">Magnesium</keyword>
<dbReference type="OrthoDB" id="415590at2759"/>